<keyword evidence="2" id="KW-1185">Reference proteome</keyword>
<proteinExistence type="predicted"/>
<evidence type="ECO:0000313" key="1">
    <source>
        <dbReference type="EMBL" id="RSL29690.1"/>
    </source>
</evidence>
<dbReference type="Pfam" id="PF13814">
    <property type="entry name" value="Replic_Relax"/>
    <property type="match status" value="1"/>
</dbReference>
<protein>
    <recommendedName>
        <fullName evidence="3">Replication-relaxation</fullName>
    </recommendedName>
</protein>
<dbReference type="InterPro" id="IPR025855">
    <property type="entry name" value="Replic_Relax"/>
</dbReference>
<accession>A0A428MU83</accession>
<dbReference type="EMBL" id="RBVX01000055">
    <property type="protein sequence ID" value="RSL29690.1"/>
    <property type="molecule type" value="Genomic_DNA"/>
</dbReference>
<evidence type="ECO:0000313" key="2">
    <source>
        <dbReference type="Proteomes" id="UP000275076"/>
    </source>
</evidence>
<reference evidence="1 2" key="1">
    <citation type="submission" date="2018-10" db="EMBL/GenBank/DDBJ databases">
        <title>Draft genome sequence of Bacillus salarius IM0101, isolated from a hypersaline soil in Inner Mongolia, China.</title>
        <authorList>
            <person name="Yamprayoonswat W."/>
            <person name="Boonvisut S."/>
            <person name="Jumpathong W."/>
            <person name="Sittihan S."/>
            <person name="Ruangsuj P."/>
            <person name="Wanthongcharoen S."/>
            <person name="Thongpramul N."/>
            <person name="Pimmason S."/>
            <person name="Yu B."/>
            <person name="Yasawong M."/>
        </authorList>
    </citation>
    <scope>NUCLEOTIDE SEQUENCE [LARGE SCALE GENOMIC DNA]</scope>
    <source>
        <strain evidence="1 2">IM0101</strain>
    </source>
</reference>
<organism evidence="1 2">
    <name type="scientific">Salibacterium salarium</name>
    <dbReference type="NCBI Taxonomy" id="284579"/>
    <lineage>
        <taxon>Bacteria</taxon>
        <taxon>Bacillati</taxon>
        <taxon>Bacillota</taxon>
        <taxon>Bacilli</taxon>
        <taxon>Bacillales</taxon>
        <taxon>Bacillaceae</taxon>
    </lineage>
</organism>
<dbReference type="AlphaFoldDB" id="A0A428MU83"/>
<dbReference type="Proteomes" id="UP000275076">
    <property type="component" value="Unassembled WGS sequence"/>
</dbReference>
<evidence type="ECO:0008006" key="3">
    <source>
        <dbReference type="Google" id="ProtNLM"/>
    </source>
</evidence>
<dbReference type="OrthoDB" id="2884789at2"/>
<dbReference type="RefSeq" id="WP_125562027.1">
    <property type="nucleotide sequence ID" value="NZ_RBVX01000055.1"/>
</dbReference>
<name>A0A428MU83_9BACI</name>
<sequence length="405" mass="48195">MNLLALSIVWDVLIQSTTKQPLHFVMDKIKKALGAPGNQIGIPGAQSDMEEGLMLMRKTIDEENILFDIYRYRIMSPQQLRALYFRGRESYVYRKIQLMKTKGLIESKPVVRKGKKVEGVYYVTQKAIDYLAERGWISKTRRWDRNLPDWRRIEDILDENELYVQLHGCGAKVYEKREWKEKMGMHRTSYVTGGLSIFNKEYHVYMLNGKSSDKTIDRIQREIITERSLSRHIIFFKDLPAYQKYTSELNDEKGKIELLLLSYLYLPLRMGFLLTGAPIKKYLEYTYNITPSQVIYYDTQNQFADFEVEIQGERYFVADMLLNDFIKLQQIQRYPSDGYERHGKKILLLCWPEKVHEFEKYINTDIVKQETVTEENFSFHPFYQEYRSRVNNQSYRSPQRRSKGN</sequence>
<comment type="caution">
    <text evidence="1">The sequence shown here is derived from an EMBL/GenBank/DDBJ whole genome shotgun (WGS) entry which is preliminary data.</text>
</comment>
<gene>
    <name evidence="1" type="ORF">D7Z54_29860</name>
</gene>